<dbReference type="SUPFAM" id="SSF51430">
    <property type="entry name" value="NAD(P)-linked oxidoreductase"/>
    <property type="match status" value="1"/>
</dbReference>
<feature type="site" description="Lowers pKa of active site Tyr" evidence="10">
    <location>
        <position position="83"/>
    </location>
</feature>
<name>A0A017SAB6_ASPRC</name>
<evidence type="ECO:0000256" key="2">
    <source>
        <dbReference type="ARBA" id="ARBA00012845"/>
    </source>
</evidence>
<dbReference type="PROSITE" id="PS00062">
    <property type="entry name" value="ALDOKETO_REDUCTASE_2"/>
    <property type="match status" value="1"/>
</dbReference>
<feature type="active site" description="Proton donor" evidence="8">
    <location>
        <position position="58"/>
    </location>
</feature>
<evidence type="ECO:0000256" key="6">
    <source>
        <dbReference type="ARBA" id="ARBA00047534"/>
    </source>
</evidence>
<dbReference type="FunFam" id="3.20.20.100:FF:000002">
    <property type="entry name" value="2,5-diketo-D-gluconic acid reductase A"/>
    <property type="match status" value="1"/>
</dbReference>
<evidence type="ECO:0000256" key="10">
    <source>
        <dbReference type="PIRSR" id="PIRSR000097-3"/>
    </source>
</evidence>
<comment type="similarity">
    <text evidence="1">Belongs to the aldo/keto reductase family.</text>
</comment>
<feature type="domain" description="NADP-dependent oxidoreductase" evidence="11">
    <location>
        <begin position="19"/>
        <end position="270"/>
    </location>
</feature>
<dbReference type="PIRSF" id="PIRSF000097">
    <property type="entry name" value="AKR"/>
    <property type="match status" value="1"/>
</dbReference>
<comment type="catalytic activity">
    <reaction evidence="7">
        <text>xylitol + NAD(+) = D-xylose + NADH + H(+)</text>
        <dbReference type="Rhea" id="RHEA:27441"/>
        <dbReference type="ChEBI" id="CHEBI:15378"/>
        <dbReference type="ChEBI" id="CHEBI:17151"/>
        <dbReference type="ChEBI" id="CHEBI:53455"/>
        <dbReference type="ChEBI" id="CHEBI:57540"/>
        <dbReference type="ChEBI" id="CHEBI:57945"/>
        <dbReference type="EC" id="1.1.1.307"/>
    </reaction>
</comment>
<proteinExistence type="inferred from homology"/>
<evidence type="ECO:0000313" key="12">
    <source>
        <dbReference type="EMBL" id="EYE93120.1"/>
    </source>
</evidence>
<dbReference type="Proteomes" id="UP000019804">
    <property type="component" value="Unassembled WGS sequence"/>
</dbReference>
<dbReference type="InterPro" id="IPR036812">
    <property type="entry name" value="NAD(P)_OxRdtase_dom_sf"/>
</dbReference>
<feature type="binding site" evidence="9">
    <location>
        <position position="113"/>
    </location>
    <ligand>
        <name>substrate</name>
    </ligand>
</feature>
<keyword evidence="4" id="KW-0560">Oxidoreductase</keyword>
<protein>
    <recommendedName>
        <fullName evidence="2">D-xylose reductase [NAD(P)H]</fullName>
        <ecNumber evidence="2">1.1.1.307</ecNumber>
    </recommendedName>
</protein>
<dbReference type="InterPro" id="IPR023210">
    <property type="entry name" value="NADP_OxRdtase_dom"/>
</dbReference>
<dbReference type="OrthoDB" id="416253at2759"/>
<evidence type="ECO:0000256" key="8">
    <source>
        <dbReference type="PIRSR" id="PIRSR000097-1"/>
    </source>
</evidence>
<dbReference type="Gene3D" id="3.20.20.100">
    <property type="entry name" value="NADP-dependent oxidoreductase domain"/>
    <property type="match status" value="1"/>
</dbReference>
<dbReference type="PRINTS" id="PR00069">
    <property type="entry name" value="ALDKETRDTASE"/>
</dbReference>
<dbReference type="Pfam" id="PF00248">
    <property type="entry name" value="Aldo_ket_red"/>
    <property type="match status" value="1"/>
</dbReference>
<dbReference type="PANTHER" id="PTHR43827:SF3">
    <property type="entry name" value="NADP-DEPENDENT OXIDOREDUCTASE DOMAIN-CONTAINING PROTEIN"/>
    <property type="match status" value="1"/>
</dbReference>
<accession>A0A017SAB6</accession>
<dbReference type="GeneID" id="63692946"/>
<dbReference type="PANTHER" id="PTHR43827">
    <property type="entry name" value="2,5-DIKETO-D-GLUCONIC ACID REDUCTASE"/>
    <property type="match status" value="1"/>
</dbReference>
<dbReference type="EC" id="1.1.1.307" evidence="2"/>
<reference evidence="13" key="1">
    <citation type="journal article" date="2014" name="Nat. Commun.">
        <title>Genomic adaptations of the halophilic Dead Sea filamentous fungus Eurotium rubrum.</title>
        <authorList>
            <person name="Kis-Papo T."/>
            <person name="Weig A.R."/>
            <person name="Riley R."/>
            <person name="Persoh D."/>
            <person name="Salamov A."/>
            <person name="Sun H."/>
            <person name="Lipzen A."/>
            <person name="Wasser S.P."/>
            <person name="Rambold G."/>
            <person name="Grigoriev I.V."/>
            <person name="Nevo E."/>
        </authorList>
    </citation>
    <scope>NUCLEOTIDE SEQUENCE [LARGE SCALE GENOMIC DNA]</scope>
    <source>
        <strain evidence="13">CBS 135680</strain>
    </source>
</reference>
<dbReference type="GO" id="GO:0016616">
    <property type="term" value="F:oxidoreductase activity, acting on the CH-OH group of donors, NAD or NADP as acceptor"/>
    <property type="evidence" value="ECO:0007669"/>
    <property type="project" value="UniProtKB-ARBA"/>
</dbReference>
<evidence type="ECO:0000256" key="7">
    <source>
        <dbReference type="ARBA" id="ARBA00049485"/>
    </source>
</evidence>
<dbReference type="EMBL" id="KK088433">
    <property type="protein sequence ID" value="EYE93120.1"/>
    <property type="molecule type" value="Genomic_DNA"/>
</dbReference>
<dbReference type="PROSITE" id="PS00798">
    <property type="entry name" value="ALDOKETO_REDUCTASE_1"/>
    <property type="match status" value="1"/>
</dbReference>
<evidence type="ECO:0000256" key="5">
    <source>
        <dbReference type="ARBA" id="ARBA00025065"/>
    </source>
</evidence>
<evidence type="ECO:0000256" key="4">
    <source>
        <dbReference type="ARBA" id="ARBA00023002"/>
    </source>
</evidence>
<dbReference type="GO" id="GO:0016652">
    <property type="term" value="F:oxidoreductase activity, acting on NAD(P)H as acceptor"/>
    <property type="evidence" value="ECO:0007669"/>
    <property type="project" value="InterPro"/>
</dbReference>
<dbReference type="InterPro" id="IPR020471">
    <property type="entry name" value="AKR"/>
</dbReference>
<evidence type="ECO:0000256" key="9">
    <source>
        <dbReference type="PIRSR" id="PIRSR000097-2"/>
    </source>
</evidence>
<dbReference type="InterPro" id="IPR044494">
    <property type="entry name" value="AKR3C2/3"/>
</dbReference>
<comment type="function">
    <text evidence="5">Catalyzes the initial reaction in the xylose utilization pathway by reducing D-xylose into xylitol. Xylose is a major component of hemicelluloses such as xylan. Most fungi utilize D-xylose via three enzymatic reactions, xylose reductase (XR), xylitol dehydrogenase (XDH), and xylulokinase, to form xylulose 5-phosphate, which enters pentose phosphate pathway.</text>
</comment>
<keyword evidence="13" id="KW-1185">Reference proteome</keyword>
<evidence type="ECO:0000259" key="11">
    <source>
        <dbReference type="Pfam" id="PF00248"/>
    </source>
</evidence>
<organism evidence="12 13">
    <name type="scientific">Aspergillus ruber (strain CBS 135680)</name>
    <dbReference type="NCBI Taxonomy" id="1388766"/>
    <lineage>
        <taxon>Eukaryota</taxon>
        <taxon>Fungi</taxon>
        <taxon>Dikarya</taxon>
        <taxon>Ascomycota</taxon>
        <taxon>Pezizomycotina</taxon>
        <taxon>Eurotiomycetes</taxon>
        <taxon>Eurotiomycetidae</taxon>
        <taxon>Eurotiales</taxon>
        <taxon>Aspergillaceae</taxon>
        <taxon>Aspergillus</taxon>
        <taxon>Aspergillus subgen. Aspergillus</taxon>
    </lineage>
</organism>
<gene>
    <name evidence="12" type="ORF">EURHEDRAFT_165561</name>
</gene>
<dbReference type="CDD" id="cd19120">
    <property type="entry name" value="AKR_AKR3C2-3"/>
    <property type="match status" value="1"/>
</dbReference>
<dbReference type="AlphaFoldDB" id="A0A017SAB6"/>
<keyword evidence="3" id="KW-0521">NADP</keyword>
<evidence type="ECO:0000256" key="3">
    <source>
        <dbReference type="ARBA" id="ARBA00022857"/>
    </source>
</evidence>
<dbReference type="HOGENOM" id="CLU_023205_0_3_1"/>
<sequence>MTTSVELNDQISIPILAYGTGTAWYKSASDTTVNRELVEAIKTAIRLGYRHLDGAEVYGTEAELGVAIKESGVPREELFVTTKVITNIADIQGAIKSSLEKLQLDYVDLYLIHSPFFAKSDADLQSAWKELEQIQQSGKAKAIGVSNYRREHLEATLATASITPAINQIEYHPYLQQGDLLPFHREKRIKTASYGPLTPITRAAGGPVDAKVKELAGKYGASEGDVLLRWSIEKGDVAITTSGKEERLKEYLRVLEFQLEEGEVEAITKLGGEKHYRAFWKKQYGEE</sequence>
<dbReference type="RefSeq" id="XP_040636808.1">
    <property type="nucleotide sequence ID" value="XM_040777822.1"/>
</dbReference>
<evidence type="ECO:0000256" key="1">
    <source>
        <dbReference type="ARBA" id="ARBA00007905"/>
    </source>
</evidence>
<dbReference type="InterPro" id="IPR018170">
    <property type="entry name" value="Aldo/ket_reductase_CS"/>
</dbReference>
<evidence type="ECO:0000313" key="13">
    <source>
        <dbReference type="Proteomes" id="UP000019804"/>
    </source>
</evidence>
<dbReference type="STRING" id="1388766.A0A017SAB6"/>
<comment type="catalytic activity">
    <reaction evidence="6">
        <text>xylitol + NADP(+) = D-xylose + NADPH + H(+)</text>
        <dbReference type="Rhea" id="RHEA:27445"/>
        <dbReference type="ChEBI" id="CHEBI:15378"/>
        <dbReference type="ChEBI" id="CHEBI:17151"/>
        <dbReference type="ChEBI" id="CHEBI:53455"/>
        <dbReference type="ChEBI" id="CHEBI:57783"/>
        <dbReference type="ChEBI" id="CHEBI:58349"/>
        <dbReference type="EC" id="1.1.1.307"/>
    </reaction>
</comment>